<dbReference type="Proteomes" id="UP000011087">
    <property type="component" value="Unassembled WGS sequence"/>
</dbReference>
<gene>
    <name evidence="8" type="ORF">GUITHDRAFT_76774</name>
</gene>
<keyword evidence="3" id="KW-0378">Hydrolase</keyword>
<evidence type="ECO:0000256" key="2">
    <source>
        <dbReference type="ARBA" id="ARBA00022741"/>
    </source>
</evidence>
<evidence type="ECO:0000259" key="7">
    <source>
        <dbReference type="PROSITE" id="PS51194"/>
    </source>
</evidence>
<dbReference type="EMBL" id="JH993043">
    <property type="protein sequence ID" value="EKX39033.1"/>
    <property type="molecule type" value="Genomic_DNA"/>
</dbReference>
<reference evidence="8 10" key="1">
    <citation type="journal article" date="2012" name="Nature">
        <title>Algal genomes reveal evolutionary mosaicism and the fate of nucleomorphs.</title>
        <authorList>
            <consortium name="DOE Joint Genome Institute"/>
            <person name="Curtis B.A."/>
            <person name="Tanifuji G."/>
            <person name="Burki F."/>
            <person name="Gruber A."/>
            <person name="Irimia M."/>
            <person name="Maruyama S."/>
            <person name="Arias M.C."/>
            <person name="Ball S.G."/>
            <person name="Gile G.H."/>
            <person name="Hirakawa Y."/>
            <person name="Hopkins J.F."/>
            <person name="Kuo A."/>
            <person name="Rensing S.A."/>
            <person name="Schmutz J."/>
            <person name="Symeonidi A."/>
            <person name="Elias M."/>
            <person name="Eveleigh R.J."/>
            <person name="Herman E.K."/>
            <person name="Klute M.J."/>
            <person name="Nakayama T."/>
            <person name="Obornik M."/>
            <person name="Reyes-Prieto A."/>
            <person name="Armbrust E.V."/>
            <person name="Aves S.J."/>
            <person name="Beiko R.G."/>
            <person name="Coutinho P."/>
            <person name="Dacks J.B."/>
            <person name="Durnford D.G."/>
            <person name="Fast N.M."/>
            <person name="Green B.R."/>
            <person name="Grisdale C.J."/>
            <person name="Hempel F."/>
            <person name="Henrissat B."/>
            <person name="Hoppner M.P."/>
            <person name="Ishida K."/>
            <person name="Kim E."/>
            <person name="Koreny L."/>
            <person name="Kroth P.G."/>
            <person name="Liu Y."/>
            <person name="Malik S.B."/>
            <person name="Maier U.G."/>
            <person name="McRose D."/>
            <person name="Mock T."/>
            <person name="Neilson J.A."/>
            <person name="Onodera N.T."/>
            <person name="Poole A.M."/>
            <person name="Pritham E.J."/>
            <person name="Richards T.A."/>
            <person name="Rocap G."/>
            <person name="Roy S.W."/>
            <person name="Sarai C."/>
            <person name="Schaack S."/>
            <person name="Shirato S."/>
            <person name="Slamovits C.H."/>
            <person name="Spencer D.F."/>
            <person name="Suzuki S."/>
            <person name="Worden A.Z."/>
            <person name="Zauner S."/>
            <person name="Barry K."/>
            <person name="Bell C."/>
            <person name="Bharti A.K."/>
            <person name="Crow J.A."/>
            <person name="Grimwood J."/>
            <person name="Kramer R."/>
            <person name="Lindquist E."/>
            <person name="Lucas S."/>
            <person name="Salamov A."/>
            <person name="McFadden G.I."/>
            <person name="Lane C.E."/>
            <person name="Keeling P.J."/>
            <person name="Gray M.W."/>
            <person name="Grigoriev I.V."/>
            <person name="Archibald J.M."/>
        </authorList>
    </citation>
    <scope>NUCLEOTIDE SEQUENCE</scope>
    <source>
        <strain evidence="8 10">CCMP2712</strain>
    </source>
</reference>
<keyword evidence="2" id="KW-0547">Nucleotide-binding</keyword>
<dbReference type="EnsemblProtists" id="EKX39033">
    <property type="protein sequence ID" value="EKX39033"/>
    <property type="gene ID" value="GUITHDRAFT_76774"/>
</dbReference>
<dbReference type="AlphaFoldDB" id="L1IS15"/>
<evidence type="ECO:0000256" key="5">
    <source>
        <dbReference type="ARBA" id="ARBA00022840"/>
    </source>
</evidence>
<dbReference type="SMART" id="SM00487">
    <property type="entry name" value="DEXDc"/>
    <property type="match status" value="1"/>
</dbReference>
<evidence type="ECO:0008006" key="11">
    <source>
        <dbReference type="Google" id="ProtNLM"/>
    </source>
</evidence>
<feature type="domain" description="Helicase C-terminal" evidence="7">
    <location>
        <begin position="369"/>
        <end position="522"/>
    </location>
</feature>
<evidence type="ECO:0000313" key="8">
    <source>
        <dbReference type="EMBL" id="EKX39033.1"/>
    </source>
</evidence>
<dbReference type="HOGENOM" id="CLU_000315_33_4_1"/>
<organism evidence="8">
    <name type="scientific">Guillardia theta (strain CCMP2712)</name>
    <name type="common">Cryptophyte</name>
    <dbReference type="NCBI Taxonomy" id="905079"/>
    <lineage>
        <taxon>Eukaryota</taxon>
        <taxon>Cryptophyceae</taxon>
        <taxon>Pyrenomonadales</taxon>
        <taxon>Geminigeraceae</taxon>
        <taxon>Guillardia</taxon>
    </lineage>
</organism>
<dbReference type="STRING" id="905079.L1IS15"/>
<dbReference type="GO" id="GO:0006281">
    <property type="term" value="P:DNA repair"/>
    <property type="evidence" value="ECO:0007669"/>
    <property type="project" value="TreeGrafter"/>
</dbReference>
<proteinExistence type="predicted"/>
<reference evidence="10" key="2">
    <citation type="submission" date="2012-11" db="EMBL/GenBank/DDBJ databases">
        <authorList>
            <person name="Kuo A."/>
            <person name="Curtis B.A."/>
            <person name="Tanifuji G."/>
            <person name="Burki F."/>
            <person name="Gruber A."/>
            <person name="Irimia M."/>
            <person name="Maruyama S."/>
            <person name="Arias M.C."/>
            <person name="Ball S.G."/>
            <person name="Gile G.H."/>
            <person name="Hirakawa Y."/>
            <person name="Hopkins J.F."/>
            <person name="Rensing S.A."/>
            <person name="Schmutz J."/>
            <person name="Symeonidi A."/>
            <person name="Elias M."/>
            <person name="Eveleigh R.J."/>
            <person name="Herman E.K."/>
            <person name="Klute M.J."/>
            <person name="Nakayama T."/>
            <person name="Obornik M."/>
            <person name="Reyes-Prieto A."/>
            <person name="Armbrust E.V."/>
            <person name="Aves S.J."/>
            <person name="Beiko R.G."/>
            <person name="Coutinho P."/>
            <person name="Dacks J.B."/>
            <person name="Durnford D.G."/>
            <person name="Fast N.M."/>
            <person name="Green B.R."/>
            <person name="Grisdale C."/>
            <person name="Hempe F."/>
            <person name="Henrissat B."/>
            <person name="Hoppner M.P."/>
            <person name="Ishida K.-I."/>
            <person name="Kim E."/>
            <person name="Koreny L."/>
            <person name="Kroth P.G."/>
            <person name="Liu Y."/>
            <person name="Malik S.-B."/>
            <person name="Maier U.G."/>
            <person name="McRose D."/>
            <person name="Mock T."/>
            <person name="Neilson J.A."/>
            <person name="Onodera N.T."/>
            <person name="Poole A.M."/>
            <person name="Pritham E.J."/>
            <person name="Richards T.A."/>
            <person name="Rocap G."/>
            <person name="Roy S.W."/>
            <person name="Sarai C."/>
            <person name="Schaack S."/>
            <person name="Shirato S."/>
            <person name="Slamovits C.H."/>
            <person name="Spencer D.F."/>
            <person name="Suzuki S."/>
            <person name="Worden A.Z."/>
            <person name="Zauner S."/>
            <person name="Barry K."/>
            <person name="Bell C."/>
            <person name="Bharti A.K."/>
            <person name="Crow J.A."/>
            <person name="Grimwood J."/>
            <person name="Kramer R."/>
            <person name="Lindquist E."/>
            <person name="Lucas S."/>
            <person name="Salamov A."/>
            <person name="McFadden G.I."/>
            <person name="Lane C.E."/>
            <person name="Keeling P.J."/>
            <person name="Gray M.W."/>
            <person name="Grigoriev I.V."/>
            <person name="Archibald J.M."/>
        </authorList>
    </citation>
    <scope>NUCLEOTIDE SEQUENCE</scope>
    <source>
        <strain evidence="10">CCMP2712</strain>
    </source>
</reference>
<reference evidence="9" key="3">
    <citation type="submission" date="2015-06" db="UniProtKB">
        <authorList>
            <consortium name="EnsemblProtists"/>
        </authorList>
    </citation>
    <scope>IDENTIFICATION</scope>
</reference>
<keyword evidence="10" id="KW-1185">Reference proteome</keyword>
<dbReference type="PaxDb" id="55529-EKX39033"/>
<evidence type="ECO:0000313" key="10">
    <source>
        <dbReference type="Proteomes" id="UP000011087"/>
    </source>
</evidence>
<keyword evidence="5" id="KW-0067">ATP-binding</keyword>
<dbReference type="GO" id="GO:0016787">
    <property type="term" value="F:hydrolase activity"/>
    <property type="evidence" value="ECO:0007669"/>
    <property type="project" value="UniProtKB-KW"/>
</dbReference>
<dbReference type="eggNOG" id="KOG1000">
    <property type="taxonomic scope" value="Eukaryota"/>
</dbReference>
<dbReference type="GO" id="GO:0004386">
    <property type="term" value="F:helicase activity"/>
    <property type="evidence" value="ECO:0007669"/>
    <property type="project" value="UniProtKB-KW"/>
</dbReference>
<dbReference type="GO" id="GO:0043596">
    <property type="term" value="C:nuclear replication fork"/>
    <property type="evidence" value="ECO:0007669"/>
    <property type="project" value="TreeGrafter"/>
</dbReference>
<dbReference type="PANTHER" id="PTHR45766:SF3">
    <property type="entry name" value="DNA ANNEALING HELICASE AND ENDONUCLEASE ZRANB3"/>
    <property type="match status" value="1"/>
</dbReference>
<dbReference type="OMA" id="WTNDETK"/>
<feature type="domain" description="Helicase ATP-binding" evidence="6">
    <location>
        <begin position="89"/>
        <end position="246"/>
    </location>
</feature>
<dbReference type="PROSITE" id="PS51194">
    <property type="entry name" value="HELICASE_CTER"/>
    <property type="match status" value="1"/>
</dbReference>
<dbReference type="SUPFAM" id="SSF52540">
    <property type="entry name" value="P-loop containing nucleoside triphosphate hydrolases"/>
    <property type="match status" value="2"/>
</dbReference>
<comment type="subcellular location">
    <subcellularLocation>
        <location evidence="1">Plastid</location>
        <location evidence="1">Chloroplast</location>
    </subcellularLocation>
</comment>
<dbReference type="Pfam" id="PF00176">
    <property type="entry name" value="SNF2-rel_dom"/>
    <property type="match status" value="1"/>
</dbReference>
<name>L1IS15_GUITC</name>
<evidence type="ECO:0000256" key="4">
    <source>
        <dbReference type="ARBA" id="ARBA00022806"/>
    </source>
</evidence>
<dbReference type="InterPro" id="IPR027417">
    <property type="entry name" value="P-loop_NTPase"/>
</dbReference>
<accession>L1IS15</accession>
<evidence type="ECO:0000313" key="9">
    <source>
        <dbReference type="EnsemblProtists" id="EKX39033"/>
    </source>
</evidence>
<dbReference type="GO" id="GO:0005524">
    <property type="term" value="F:ATP binding"/>
    <property type="evidence" value="ECO:0007669"/>
    <property type="project" value="UniProtKB-KW"/>
</dbReference>
<dbReference type="PROSITE" id="PS51192">
    <property type="entry name" value="HELICASE_ATP_BIND_1"/>
    <property type="match status" value="1"/>
</dbReference>
<dbReference type="CDD" id="cd18010">
    <property type="entry name" value="DEXHc_HARP_SMARCAL1"/>
    <property type="match status" value="1"/>
</dbReference>
<dbReference type="InterPro" id="IPR001650">
    <property type="entry name" value="Helicase_C-like"/>
</dbReference>
<dbReference type="GeneID" id="17295770"/>
<dbReference type="PANTHER" id="PTHR45766">
    <property type="entry name" value="DNA ANNEALING HELICASE AND ENDONUCLEASE ZRANB3 FAMILY MEMBER"/>
    <property type="match status" value="1"/>
</dbReference>
<dbReference type="Gene3D" id="3.40.50.10810">
    <property type="entry name" value="Tandem AAA-ATPase domain"/>
    <property type="match status" value="1"/>
</dbReference>
<dbReference type="GO" id="GO:0004520">
    <property type="term" value="F:DNA endonuclease activity"/>
    <property type="evidence" value="ECO:0007669"/>
    <property type="project" value="TreeGrafter"/>
</dbReference>
<evidence type="ECO:0000256" key="3">
    <source>
        <dbReference type="ARBA" id="ARBA00022801"/>
    </source>
</evidence>
<dbReference type="InterPro" id="IPR049730">
    <property type="entry name" value="SNF2/RAD54-like_C"/>
</dbReference>
<feature type="non-terminal residue" evidence="8">
    <location>
        <position position="522"/>
    </location>
</feature>
<dbReference type="GO" id="GO:0031297">
    <property type="term" value="P:replication fork processing"/>
    <property type="evidence" value="ECO:0007669"/>
    <property type="project" value="TreeGrafter"/>
</dbReference>
<dbReference type="OrthoDB" id="2801544at2759"/>
<keyword evidence="4" id="KW-0347">Helicase</keyword>
<dbReference type="KEGG" id="gtt:GUITHDRAFT_76774"/>
<protein>
    <recommendedName>
        <fullName evidence="11">SWI/SNF-related matrix-associated actin-dependent regulator of chromatin subfamily A-like protein 1</fullName>
    </recommendedName>
</protein>
<dbReference type="CDD" id="cd18793">
    <property type="entry name" value="SF2_C_SNF"/>
    <property type="match status" value="1"/>
</dbReference>
<dbReference type="SMART" id="SM00490">
    <property type="entry name" value="HELICc"/>
    <property type="match status" value="1"/>
</dbReference>
<dbReference type="Pfam" id="PF00271">
    <property type="entry name" value="Helicase_C"/>
    <property type="match status" value="1"/>
</dbReference>
<evidence type="ECO:0000256" key="1">
    <source>
        <dbReference type="ARBA" id="ARBA00004229"/>
    </source>
</evidence>
<evidence type="ECO:0000259" key="6">
    <source>
        <dbReference type="PROSITE" id="PS51192"/>
    </source>
</evidence>
<dbReference type="InterPro" id="IPR014001">
    <property type="entry name" value="Helicase_ATP-bd"/>
</dbReference>
<dbReference type="InterPro" id="IPR038718">
    <property type="entry name" value="SNF2-like_sf"/>
</dbReference>
<dbReference type="GO" id="GO:0009507">
    <property type="term" value="C:chloroplast"/>
    <property type="evidence" value="ECO:0007669"/>
    <property type="project" value="UniProtKB-SubCell"/>
</dbReference>
<dbReference type="Gene3D" id="3.40.50.300">
    <property type="entry name" value="P-loop containing nucleotide triphosphate hydrolases"/>
    <property type="match status" value="1"/>
</dbReference>
<dbReference type="InterPro" id="IPR000330">
    <property type="entry name" value="SNF2_N"/>
</dbReference>
<dbReference type="RefSeq" id="XP_005826013.1">
    <property type="nucleotide sequence ID" value="XM_005825956.1"/>
</dbReference>
<sequence length="522" mass="58826">MGKFEIENKRWVFPLCQYYKLVNEISRMNATQPANSTFSLTPVPENVFKVLKNDPSVSTLNHTKAKMLLEALPLTISKKLLPFQREGVLFGLAREGRVLIGDEMGLGKTVQAIAIAAAYLDEWPLLIVCPSSMRCMWAQELVNWLPGELTPQDVNTIFSGRDVVGNQLVTIISYDLFCKFAPEISSMQFKVIIGDESHYLKNPNAKRSKTILPFIRSARRSILLTGTPALSRPVELFNLLNSLHPRLFNNFLEFAYRYCDAHQGPFGLETSGASNLEELHVLLDQHTMVRRLKKDVLTQLPAKRRQKILIKISEAESKRFATEMDKLKELERVTQDEEEDSEARFRAQSRKKALIMKMYVDTGVAKLQAIQEYVADLIECGAKFLVFAHHMEILDGLEDVVSKKKVQYIRIDGSTPSRERQLRVSSFQESSSVRVAILSVTAAGTGLTLTAANLVVFAELHWTPGILLQAEDRAHRIGQQSSVNVMYLVGQGTCDELIWDSISYKVKVIGRALDGMRTSFNA</sequence>